<organism evidence="1 3">
    <name type="scientific">Encephalitozoon hellem</name>
    <name type="common">Microsporidian parasite</name>
    <dbReference type="NCBI Taxonomy" id="27973"/>
    <lineage>
        <taxon>Eukaryota</taxon>
        <taxon>Fungi</taxon>
        <taxon>Fungi incertae sedis</taxon>
        <taxon>Microsporidia</taxon>
        <taxon>Unikaryonidae</taxon>
        <taxon>Encephalitozoon</taxon>
    </lineage>
</organism>
<dbReference type="Proteomes" id="UP001059546">
    <property type="component" value="Chromosome V"/>
</dbReference>
<dbReference type="OrthoDB" id="2189996at2759"/>
<evidence type="ECO:0000313" key="4">
    <source>
        <dbReference type="Proteomes" id="UP001217963"/>
    </source>
</evidence>
<dbReference type="AlphaFoldDB" id="A0A9Q9F9E0"/>
<protein>
    <submittedName>
        <fullName evidence="1">Uncharacterized protein</fullName>
    </submittedName>
</protein>
<evidence type="ECO:0000313" key="3">
    <source>
        <dbReference type="Proteomes" id="UP001059546"/>
    </source>
</evidence>
<dbReference type="EMBL" id="CP075151">
    <property type="protein sequence ID" value="UTX43206.1"/>
    <property type="molecule type" value="Genomic_DNA"/>
</dbReference>
<accession>A0A9Q9F9E0</accession>
<evidence type="ECO:0000313" key="1">
    <source>
        <dbReference type="EMBL" id="UTX43206.1"/>
    </source>
</evidence>
<name>A0A9Q9F9E0_ENCHE</name>
<dbReference type="Proteomes" id="UP001217963">
    <property type="component" value="Chromosome V"/>
</dbReference>
<proteinExistence type="predicted"/>
<reference evidence="1" key="1">
    <citation type="submission" date="2021-05" db="EMBL/GenBank/DDBJ databases">
        <title>Encephalitozoon hellem ATCC 50604 Complete Genome.</title>
        <authorList>
            <person name="Mascarenhas dos Santos A.C."/>
            <person name="Julian A.T."/>
            <person name="Pombert J.-F."/>
        </authorList>
    </citation>
    <scope>NUCLEOTIDE SEQUENCE</scope>
    <source>
        <strain evidence="1">ATCC 50604</strain>
    </source>
</reference>
<sequence>MIAADLDKIFISSETRPKKEHIEEAKKIVKANSKYKADPGYRYFLDETIVGLCKGCSNEEIFRTIRSLQRMIKPRARVLGEDLYLRK</sequence>
<keyword evidence="4" id="KW-1185">Reference proteome</keyword>
<evidence type="ECO:0000313" key="2">
    <source>
        <dbReference type="EMBL" id="WEL38663.1"/>
    </source>
</evidence>
<reference evidence="2 4" key="2">
    <citation type="submission" date="2023-02" db="EMBL/GenBank/DDBJ databases">
        <title>Encephalitozoon hellem ATCC 50451 complete genome.</title>
        <authorList>
            <person name="Mascarenhas dos Santos A.C."/>
            <person name="Julian A.T."/>
            <person name="Pombert J.-F."/>
        </authorList>
    </citation>
    <scope>NUCLEOTIDE SEQUENCE [LARGE SCALE GENOMIC DNA]</scope>
    <source>
        <strain evidence="2 4">ATCC 50451</strain>
    </source>
</reference>
<dbReference type="EMBL" id="CP119066">
    <property type="protein sequence ID" value="WEL38663.1"/>
    <property type="molecule type" value="Genomic_DNA"/>
</dbReference>
<gene>
    <name evidence="1" type="ORF">GPU96_05g09470</name>
    <name evidence="2" type="ORF">PFJ87_05g01330</name>
</gene>